<dbReference type="OrthoDB" id="47785at2759"/>
<dbReference type="SUPFAM" id="SSF56024">
    <property type="entry name" value="Phospholipase D/nuclease"/>
    <property type="match status" value="2"/>
</dbReference>
<dbReference type="GO" id="GO:0003690">
    <property type="term" value="F:double-stranded DNA binding"/>
    <property type="evidence" value="ECO:0007669"/>
    <property type="project" value="TreeGrafter"/>
</dbReference>
<keyword evidence="8" id="KW-0539">Nucleus</keyword>
<evidence type="ECO:0000256" key="3">
    <source>
        <dbReference type="ARBA" id="ARBA00022722"/>
    </source>
</evidence>
<keyword evidence="4" id="KW-0227">DNA damage</keyword>
<dbReference type="STRING" id="1245769.A0A0C7N4Y7"/>
<keyword evidence="14" id="KW-1185">Reference proteome</keyword>
<dbReference type="GeneID" id="34686496"/>
<evidence type="ECO:0000256" key="7">
    <source>
        <dbReference type="ARBA" id="ARBA00023204"/>
    </source>
</evidence>
<evidence type="ECO:0000256" key="4">
    <source>
        <dbReference type="ARBA" id="ARBA00022763"/>
    </source>
</evidence>
<sequence length="574" mass="64973">MSNQEPPSDVRKRVREHWGNLEHPKKSKTENNQGTPRNAGDANTEVIDLTSEKESDGADTSETDISQNEEQDVLGETTTTREEHKRSDDISSVPTTNYPFKLMKSEIYDQGTSSEHFVSLESIFGAPKLARSWLFSFQFELDYILPMFAENTRITIVAQRGTILPATLQTPRILKLVRNMETSLVNMPPYACHHSKLVVNQFDNGDCQIYIPSNNFTSAETNIPTQIVWCSPLLKKFSSGSRPSVFRTALSEYLQGYRADFKPLIEALEQVDFLPVDALGLQFVYSHPDIASSGLPLLSRLLQDKHHTTEDKDKTHHYLAQVSTIGSPIKSGLRSPGNLFLHYMIPLFSGLIKPDTGTKRGTKPFDIPDYEKWLEINQIKPRIVYPTSEEVRTGPMGYMAGGWFHYHWRRNDASRELYQKLKKWGILYKRNPPVDYVRKGTPAHTKFLMKATTVNAEGTILDEMDWVLFTTGNLSMNAWGTYTSKPRNYEVGVLFKSTKQVKIVIESAANLAYSKFNGAGRSLTEVISNDRKKISVMVPFENVTVPYSNKDDSFCISTAYEEPDTLGNCHEPQA</sequence>
<dbReference type="EMBL" id="LN736366">
    <property type="protein sequence ID" value="CEP63008.1"/>
    <property type="molecule type" value="Genomic_DNA"/>
</dbReference>
<dbReference type="Proteomes" id="UP000054304">
    <property type="component" value="Unassembled WGS sequence"/>
</dbReference>
<keyword evidence="5" id="KW-0378">Hydrolase</keyword>
<dbReference type="GO" id="GO:0005634">
    <property type="term" value="C:nucleus"/>
    <property type="evidence" value="ECO:0007669"/>
    <property type="project" value="UniProtKB-SubCell"/>
</dbReference>
<dbReference type="RefSeq" id="XP_022629229.1">
    <property type="nucleotide sequence ID" value="XM_022771309.1"/>
</dbReference>
<dbReference type="GO" id="GO:0017005">
    <property type="term" value="F:3'-tyrosyl-DNA phosphodiesterase activity"/>
    <property type="evidence" value="ECO:0007669"/>
    <property type="project" value="EnsemblFungi"/>
</dbReference>
<dbReference type="GO" id="GO:0005739">
    <property type="term" value="C:mitochondrion"/>
    <property type="evidence" value="ECO:0007669"/>
    <property type="project" value="EnsemblFungi"/>
</dbReference>
<dbReference type="GO" id="GO:0006281">
    <property type="term" value="P:DNA repair"/>
    <property type="evidence" value="ECO:0007669"/>
    <property type="project" value="UniProtKB-KW"/>
</dbReference>
<dbReference type="PANTHER" id="PTHR12415">
    <property type="entry name" value="TYROSYL-DNA PHOSPHODIESTERASE 1"/>
    <property type="match status" value="1"/>
</dbReference>
<feature type="compositionally biased region" description="Basic and acidic residues" evidence="12">
    <location>
        <begin position="8"/>
        <end position="29"/>
    </location>
</feature>
<evidence type="ECO:0000256" key="5">
    <source>
        <dbReference type="ARBA" id="ARBA00022801"/>
    </source>
</evidence>
<reference evidence="13 14" key="1">
    <citation type="submission" date="2014-12" db="EMBL/GenBank/DDBJ databases">
        <authorList>
            <person name="Neuveglise Cecile"/>
        </authorList>
    </citation>
    <scope>NUCLEOTIDE SEQUENCE [LARGE SCALE GENOMIC DNA]</scope>
    <source>
        <strain evidence="13 14">CBS 12615</strain>
    </source>
</reference>
<feature type="binding site" evidence="10">
    <location>
        <position position="446"/>
    </location>
    <ligand>
        <name>substrate</name>
    </ligand>
</feature>
<dbReference type="PANTHER" id="PTHR12415:SF0">
    <property type="entry name" value="TYROSYL-DNA PHOSPHODIESTERASE 1"/>
    <property type="match status" value="1"/>
</dbReference>
<keyword evidence="3" id="KW-0540">Nuclease</keyword>
<evidence type="ECO:0000313" key="13">
    <source>
        <dbReference type="EMBL" id="CEP63008.1"/>
    </source>
</evidence>
<feature type="binding site" evidence="10">
    <location>
        <position position="196"/>
    </location>
    <ligand>
        <name>substrate</name>
    </ligand>
</feature>
<gene>
    <name evidence="13" type="ORF">LALA0_S07e00320g</name>
</gene>
<evidence type="ECO:0000256" key="12">
    <source>
        <dbReference type="SAM" id="MobiDB-lite"/>
    </source>
</evidence>
<dbReference type="AlphaFoldDB" id="A0A0C7N4Y7"/>
<comment type="similarity">
    <text evidence="2">Belongs to the tyrosyl-DNA phosphodiesterase family.</text>
</comment>
<feature type="active site" description="Nucleophile" evidence="9">
    <location>
        <position position="194"/>
    </location>
</feature>
<dbReference type="Gene3D" id="3.30.870.10">
    <property type="entry name" value="Endonuclease Chain A"/>
    <property type="match status" value="2"/>
</dbReference>
<organism evidence="13 14">
    <name type="scientific">Lachancea lanzarotensis</name>
    <dbReference type="NCBI Taxonomy" id="1245769"/>
    <lineage>
        <taxon>Eukaryota</taxon>
        <taxon>Fungi</taxon>
        <taxon>Dikarya</taxon>
        <taxon>Ascomycota</taxon>
        <taxon>Saccharomycotina</taxon>
        <taxon>Saccharomycetes</taxon>
        <taxon>Saccharomycetales</taxon>
        <taxon>Saccharomycetaceae</taxon>
        <taxon>Lachancea</taxon>
    </lineage>
</organism>
<evidence type="ECO:0000256" key="9">
    <source>
        <dbReference type="PIRSR" id="PIRSR610347-1"/>
    </source>
</evidence>
<dbReference type="GO" id="GO:0070260">
    <property type="term" value="F:5'-tyrosyl-DNA phosphodiesterase activity"/>
    <property type="evidence" value="ECO:0007669"/>
    <property type="project" value="EnsemblFungi"/>
</dbReference>
<dbReference type="GO" id="GO:0004527">
    <property type="term" value="F:exonuclease activity"/>
    <property type="evidence" value="ECO:0007669"/>
    <property type="project" value="UniProtKB-KW"/>
</dbReference>
<comment type="subcellular location">
    <subcellularLocation>
        <location evidence="1">Nucleus</location>
    </subcellularLocation>
</comment>
<dbReference type="HOGENOM" id="CLU_010413_2_1_1"/>
<evidence type="ECO:0000256" key="6">
    <source>
        <dbReference type="ARBA" id="ARBA00022839"/>
    </source>
</evidence>
<evidence type="ECO:0000256" key="10">
    <source>
        <dbReference type="PIRSR" id="PIRSR610347-2"/>
    </source>
</evidence>
<protein>
    <submittedName>
        <fullName evidence="13">LALA0S07e00320g1_1</fullName>
    </submittedName>
</protein>
<feature type="compositionally biased region" description="Basic and acidic residues" evidence="12">
    <location>
        <begin position="79"/>
        <end position="89"/>
    </location>
</feature>
<evidence type="ECO:0000256" key="11">
    <source>
        <dbReference type="PIRSR" id="PIRSR610347-3"/>
    </source>
</evidence>
<name>A0A0C7N4Y7_9SACH</name>
<keyword evidence="6" id="KW-0269">Exonuclease</keyword>
<evidence type="ECO:0000256" key="8">
    <source>
        <dbReference type="ARBA" id="ARBA00023242"/>
    </source>
</evidence>
<dbReference type="InterPro" id="IPR010347">
    <property type="entry name" value="Tdp1"/>
</dbReference>
<feature type="active site" description="Proton donor/acceptor" evidence="9">
    <location>
        <position position="444"/>
    </location>
</feature>
<proteinExistence type="inferred from homology"/>
<evidence type="ECO:0000256" key="2">
    <source>
        <dbReference type="ARBA" id="ARBA00010205"/>
    </source>
</evidence>
<dbReference type="Pfam" id="PF06087">
    <property type="entry name" value="Tyr-DNA_phospho"/>
    <property type="match status" value="1"/>
</dbReference>
<dbReference type="GO" id="GO:0003697">
    <property type="term" value="F:single-stranded DNA binding"/>
    <property type="evidence" value="ECO:0007669"/>
    <property type="project" value="TreeGrafter"/>
</dbReference>
<evidence type="ECO:0000256" key="1">
    <source>
        <dbReference type="ARBA" id="ARBA00004123"/>
    </source>
</evidence>
<keyword evidence="7" id="KW-0234">DNA repair</keyword>
<feature type="compositionally biased region" description="Acidic residues" evidence="12">
    <location>
        <begin position="57"/>
        <end position="73"/>
    </location>
</feature>
<feature type="region of interest" description="Disordered" evidence="12">
    <location>
        <begin position="1"/>
        <end position="95"/>
    </location>
</feature>
<feature type="site" description="Interaction with DNA" evidence="11">
    <location>
        <position position="475"/>
    </location>
</feature>
<accession>A0A0C7N4Y7</accession>
<evidence type="ECO:0000313" key="14">
    <source>
        <dbReference type="Proteomes" id="UP000054304"/>
    </source>
</evidence>